<accession>A0ABR3BYT4</accession>
<reference evidence="1 2" key="2">
    <citation type="submission" date="2024-01" db="EMBL/GenBank/DDBJ databases">
        <title>Comparative genomics of Cryptococcus and Kwoniella reveals pathogenesis evolution and contrasting modes of karyotype evolution via chromosome fusion or intercentromeric recombination.</title>
        <authorList>
            <person name="Coelho M.A."/>
            <person name="David-Palma M."/>
            <person name="Shea T."/>
            <person name="Bowers K."/>
            <person name="Mcginley-Smith S."/>
            <person name="Mohammad A.W."/>
            <person name="Gnirke A."/>
            <person name="Yurkov A.M."/>
            <person name="Nowrousian M."/>
            <person name="Sun S."/>
            <person name="Cuomo C.A."/>
            <person name="Heitman J."/>
        </authorList>
    </citation>
    <scope>NUCLEOTIDE SEQUENCE [LARGE SCALE GENOMIC DNA]</scope>
    <source>
        <strain evidence="1 2">IND107</strain>
    </source>
</reference>
<keyword evidence="2" id="KW-1185">Reference proteome</keyword>
<name>A0ABR3BYT4_9TREE</name>
<protein>
    <submittedName>
        <fullName evidence="1">Uncharacterized protein</fullName>
    </submittedName>
</protein>
<organism evidence="1 2">
    <name type="scientific">Cryptococcus tetragattii IND107</name>
    <dbReference type="NCBI Taxonomy" id="1296105"/>
    <lineage>
        <taxon>Eukaryota</taxon>
        <taxon>Fungi</taxon>
        <taxon>Dikarya</taxon>
        <taxon>Basidiomycota</taxon>
        <taxon>Agaricomycotina</taxon>
        <taxon>Tremellomycetes</taxon>
        <taxon>Tremellales</taxon>
        <taxon>Cryptococcaceae</taxon>
        <taxon>Cryptococcus</taxon>
        <taxon>Cryptococcus gattii species complex</taxon>
    </lineage>
</organism>
<reference evidence="2" key="1">
    <citation type="submission" date="2015-01" db="EMBL/GenBank/DDBJ databases">
        <title>The Genome Sequence of Cryptococcus gattii MMRL2647.</title>
        <authorList>
            <consortium name="The Broad Institute Genomics Platform"/>
            <person name="Cuomo C."/>
            <person name="Litvintseva A."/>
            <person name="Chen Y."/>
            <person name="Heitman J."/>
            <person name="Sun S."/>
            <person name="Springer D."/>
            <person name="Dromer F."/>
            <person name="Young S."/>
            <person name="Zeng Q."/>
            <person name="Gargeya S."/>
            <person name="Abouelleil A."/>
            <person name="Alvarado L."/>
            <person name="Chapman S.B."/>
            <person name="Gainer-Dewar J."/>
            <person name="Goldberg J."/>
            <person name="Griggs A."/>
            <person name="Gujja S."/>
            <person name="Hansen M."/>
            <person name="Howarth C."/>
            <person name="Imamovic A."/>
            <person name="Larimer J."/>
            <person name="Murphy C."/>
            <person name="Naylor J."/>
            <person name="Pearson M."/>
            <person name="Priest M."/>
            <person name="Roberts A."/>
            <person name="Saif S."/>
            <person name="Shea T."/>
            <person name="Sykes S."/>
            <person name="Wortman J."/>
            <person name="Nusbaum C."/>
            <person name="Birren B."/>
        </authorList>
    </citation>
    <scope>NUCLEOTIDE SEQUENCE [LARGE SCALE GENOMIC DNA]</scope>
    <source>
        <strain evidence="2">IND107</strain>
    </source>
</reference>
<sequence length="97" mass="10699">MSIRVAPSYPPPLQSPSSFLIRSYIPPCSTIFQRTGAEDINTSANRAPRHFAVSVPFPANSKSPVLPSAPLSLLHLFHLSTILILVQIQLLRQPRLN</sequence>
<evidence type="ECO:0000313" key="2">
    <source>
        <dbReference type="Proteomes" id="UP000054399"/>
    </source>
</evidence>
<comment type="caution">
    <text evidence="1">The sequence shown here is derived from an EMBL/GenBank/DDBJ whole genome shotgun (WGS) entry which is preliminary data.</text>
</comment>
<dbReference type="GeneID" id="91987788"/>
<dbReference type="Proteomes" id="UP000054399">
    <property type="component" value="Unassembled WGS sequence"/>
</dbReference>
<evidence type="ECO:0000313" key="1">
    <source>
        <dbReference type="EMBL" id="KAL0253557.1"/>
    </source>
</evidence>
<proteinExistence type="predicted"/>
<dbReference type="RefSeq" id="XP_066615778.1">
    <property type="nucleotide sequence ID" value="XM_066755492.1"/>
</dbReference>
<gene>
    <name evidence="1" type="ORF">I308_100930</name>
</gene>
<dbReference type="EMBL" id="ATAM02000002">
    <property type="protein sequence ID" value="KAL0253557.1"/>
    <property type="molecule type" value="Genomic_DNA"/>
</dbReference>